<sequence>MSRTFGAIIIGDEILSGKRQDKHFTKIAELLGARGLRLSWVEYLGDDRQRLAETFKRTMATGDVVFSCGGIGNTPDDHTRQAVALALGVDLELHAEGYEELKVRFAGEEITDKRKLLVTFPQGVQIIPNLFNRIPGFMAKGHYFVPGFPQMAHPMIEWALDTFYRDEFKAVSGMVEKAVLLTGPMAYESALLDLMERIVKDYPTLRLFSLPSLVGKERKHLELGVEGEPGLVEQAMAEIRAEVERRGINWAWRA</sequence>
<dbReference type="PANTHER" id="PTHR13939">
    <property type="entry name" value="NICOTINAMIDE-NUCLEOTIDE AMIDOHYDROLASE PNCC"/>
    <property type="match status" value="1"/>
</dbReference>
<dbReference type="InterPro" id="IPR036425">
    <property type="entry name" value="MoaB/Mog-like_dom_sf"/>
</dbReference>
<dbReference type="InterPro" id="IPR001453">
    <property type="entry name" value="MoaB/Mog_dom"/>
</dbReference>
<dbReference type="InterPro" id="IPR050101">
    <property type="entry name" value="CinA"/>
</dbReference>
<dbReference type="PANTHER" id="PTHR13939:SF0">
    <property type="entry name" value="NMN AMIDOHYDROLASE-LIKE PROTEIN YFAY"/>
    <property type="match status" value="1"/>
</dbReference>
<comment type="caution">
    <text evidence="2">The sequence shown here is derived from an EMBL/GenBank/DDBJ whole genome shotgun (WGS) entry which is preliminary data.</text>
</comment>
<dbReference type="SMART" id="SM00852">
    <property type="entry name" value="MoCF_biosynth"/>
    <property type="match status" value="1"/>
</dbReference>
<dbReference type="STRING" id="281362.AT959_09960"/>
<evidence type="ECO:0000313" key="2">
    <source>
        <dbReference type="EMBL" id="KXB31018.1"/>
    </source>
</evidence>
<proteinExistence type="predicted"/>
<dbReference type="Gene3D" id="3.40.980.10">
    <property type="entry name" value="MoaB/Mog-like domain"/>
    <property type="match status" value="1"/>
</dbReference>
<dbReference type="Proteomes" id="UP000070186">
    <property type="component" value="Unassembled WGS sequence"/>
</dbReference>
<dbReference type="EMBL" id="LODL01000019">
    <property type="protein sequence ID" value="KXB31018.1"/>
    <property type="molecule type" value="Genomic_DNA"/>
</dbReference>
<dbReference type="RefSeq" id="WP_066882820.1">
    <property type="nucleotide sequence ID" value="NZ_LODL01000019.1"/>
</dbReference>
<feature type="domain" description="MoaB/Mog" evidence="1">
    <location>
        <begin position="6"/>
        <end position="167"/>
    </location>
</feature>
<reference evidence="2 3" key="1">
    <citation type="submission" date="2015-12" db="EMBL/GenBank/DDBJ databases">
        <title>Nitrous oxide reduction kinetics distinguish bacteria harboring typical versus atypical NosZ.</title>
        <authorList>
            <person name="Yoon S."/>
            <person name="Nissen S."/>
            <person name="Park D."/>
            <person name="Sanford R.A."/>
            <person name="Loeffler F.E."/>
        </authorList>
    </citation>
    <scope>NUCLEOTIDE SEQUENCE [LARGE SCALE GENOMIC DNA]</scope>
    <source>
        <strain evidence="2 3">ATCC BAA-841</strain>
    </source>
</reference>
<organism evidence="2 3">
    <name type="scientific">Dechloromonas denitrificans</name>
    <dbReference type="NCBI Taxonomy" id="281362"/>
    <lineage>
        <taxon>Bacteria</taxon>
        <taxon>Pseudomonadati</taxon>
        <taxon>Pseudomonadota</taxon>
        <taxon>Betaproteobacteria</taxon>
        <taxon>Rhodocyclales</taxon>
        <taxon>Azonexaceae</taxon>
        <taxon>Dechloromonas</taxon>
    </lineage>
</organism>
<keyword evidence="3" id="KW-1185">Reference proteome</keyword>
<evidence type="ECO:0000313" key="3">
    <source>
        <dbReference type="Proteomes" id="UP000070186"/>
    </source>
</evidence>
<accession>A0A133XJA3</accession>
<protein>
    <submittedName>
        <fullName evidence="2">Molybdopterin-binding protein</fullName>
    </submittedName>
</protein>
<dbReference type="CDD" id="cd00885">
    <property type="entry name" value="cinA"/>
    <property type="match status" value="1"/>
</dbReference>
<name>A0A133XJA3_9RHOO</name>
<evidence type="ECO:0000259" key="1">
    <source>
        <dbReference type="SMART" id="SM00852"/>
    </source>
</evidence>
<dbReference type="Pfam" id="PF00994">
    <property type="entry name" value="MoCF_biosynth"/>
    <property type="match status" value="1"/>
</dbReference>
<gene>
    <name evidence="2" type="ORF">AT959_09960</name>
</gene>
<dbReference type="SUPFAM" id="SSF53218">
    <property type="entry name" value="Molybdenum cofactor biosynthesis proteins"/>
    <property type="match status" value="1"/>
</dbReference>
<dbReference type="AlphaFoldDB" id="A0A133XJA3"/>